<dbReference type="GO" id="GO:0005615">
    <property type="term" value="C:extracellular space"/>
    <property type="evidence" value="ECO:0007669"/>
    <property type="project" value="TreeGrafter"/>
</dbReference>
<feature type="signal peptide" evidence="1">
    <location>
        <begin position="1"/>
        <end position="21"/>
    </location>
</feature>
<dbReference type="InterPro" id="IPR003609">
    <property type="entry name" value="Pan_app"/>
</dbReference>
<gene>
    <name evidence="3" type="ORF">BSL78_06675</name>
</gene>
<protein>
    <submittedName>
        <fullName evidence="3">Putative microfibril-associated glycoprotein 4</fullName>
    </submittedName>
</protein>
<dbReference type="OrthoDB" id="5971146at2759"/>
<dbReference type="AlphaFoldDB" id="A0A2G8L837"/>
<dbReference type="EMBL" id="MRZV01000176">
    <property type="protein sequence ID" value="PIK56431.1"/>
    <property type="molecule type" value="Genomic_DNA"/>
</dbReference>
<dbReference type="PROSITE" id="PS51406">
    <property type="entry name" value="FIBRINOGEN_C_2"/>
    <property type="match status" value="1"/>
</dbReference>
<dbReference type="Gene3D" id="3.90.215.10">
    <property type="entry name" value="Gamma Fibrinogen, chain A, domain 1"/>
    <property type="match status" value="1"/>
</dbReference>
<feature type="domain" description="Fibrinogen C-terminal" evidence="2">
    <location>
        <begin position="178"/>
        <end position="258"/>
    </location>
</feature>
<dbReference type="InterPro" id="IPR036056">
    <property type="entry name" value="Fibrinogen-like_C"/>
</dbReference>
<dbReference type="PANTHER" id="PTHR19143">
    <property type="entry name" value="FIBRINOGEN/TENASCIN/ANGIOPOEITIN"/>
    <property type="match status" value="1"/>
</dbReference>
<keyword evidence="1" id="KW-0732">Signal</keyword>
<dbReference type="InterPro" id="IPR050373">
    <property type="entry name" value="Fibrinogen_C-term_domain"/>
</dbReference>
<evidence type="ECO:0000313" key="4">
    <source>
        <dbReference type="Proteomes" id="UP000230750"/>
    </source>
</evidence>
<dbReference type="NCBIfam" id="NF040941">
    <property type="entry name" value="GGGWT_bact"/>
    <property type="match status" value="1"/>
</dbReference>
<evidence type="ECO:0000256" key="1">
    <source>
        <dbReference type="SAM" id="SignalP"/>
    </source>
</evidence>
<sequence>MTKVRLISAVVTLFMIMQIHCISSQCTGSWRYLERNPSTDKDHRLENHLIRNLTGVRSILGCLSLCVKHGTTCESINFSESLEECHLNGDTKSVVREILLPIQILITMLLVQPTGWILKRTHAQTRTHVIIQRPVQNIVTHRGIDATATKISLVNNVRCKCPSESKHNSDRNSVGVATHYNGIASTCKAYHDAGHTTSGVLQVDPDGNGEFDVYCDMETDGGGWTIFQKRFDGSVDFYRSWSDYVNGFGSIMVNTGSA</sequence>
<dbReference type="SUPFAM" id="SSF56496">
    <property type="entry name" value="Fibrinogen C-terminal domain-like"/>
    <property type="match status" value="1"/>
</dbReference>
<keyword evidence="4" id="KW-1185">Reference proteome</keyword>
<dbReference type="Proteomes" id="UP000230750">
    <property type="component" value="Unassembled WGS sequence"/>
</dbReference>
<accession>A0A2G8L837</accession>
<reference evidence="3 4" key="1">
    <citation type="journal article" date="2017" name="PLoS Biol.">
        <title>The sea cucumber genome provides insights into morphological evolution and visceral regeneration.</title>
        <authorList>
            <person name="Zhang X."/>
            <person name="Sun L."/>
            <person name="Yuan J."/>
            <person name="Sun Y."/>
            <person name="Gao Y."/>
            <person name="Zhang L."/>
            <person name="Li S."/>
            <person name="Dai H."/>
            <person name="Hamel J.F."/>
            <person name="Liu C."/>
            <person name="Yu Y."/>
            <person name="Liu S."/>
            <person name="Lin W."/>
            <person name="Guo K."/>
            <person name="Jin S."/>
            <person name="Xu P."/>
            <person name="Storey K.B."/>
            <person name="Huan P."/>
            <person name="Zhang T."/>
            <person name="Zhou Y."/>
            <person name="Zhang J."/>
            <person name="Lin C."/>
            <person name="Li X."/>
            <person name="Xing L."/>
            <person name="Huo D."/>
            <person name="Sun M."/>
            <person name="Wang L."/>
            <person name="Mercier A."/>
            <person name="Li F."/>
            <person name="Yang H."/>
            <person name="Xiang J."/>
        </authorList>
    </citation>
    <scope>NUCLEOTIDE SEQUENCE [LARGE SCALE GENOMIC DNA]</scope>
    <source>
        <strain evidence="3">Shaxun</strain>
        <tissue evidence="3">Muscle</tissue>
    </source>
</reference>
<name>A0A2G8L837_STIJA</name>
<evidence type="ECO:0000259" key="2">
    <source>
        <dbReference type="PROSITE" id="PS51406"/>
    </source>
</evidence>
<dbReference type="InterPro" id="IPR014716">
    <property type="entry name" value="Fibrinogen_a/b/g_C_1"/>
</dbReference>
<organism evidence="3 4">
    <name type="scientific">Stichopus japonicus</name>
    <name type="common">Sea cucumber</name>
    <dbReference type="NCBI Taxonomy" id="307972"/>
    <lineage>
        <taxon>Eukaryota</taxon>
        <taxon>Metazoa</taxon>
        <taxon>Echinodermata</taxon>
        <taxon>Eleutherozoa</taxon>
        <taxon>Echinozoa</taxon>
        <taxon>Holothuroidea</taxon>
        <taxon>Aspidochirotacea</taxon>
        <taxon>Aspidochirotida</taxon>
        <taxon>Stichopodidae</taxon>
        <taxon>Apostichopus</taxon>
    </lineage>
</organism>
<comment type="caution">
    <text evidence="3">The sequence shown here is derived from an EMBL/GenBank/DDBJ whole genome shotgun (WGS) entry which is preliminary data.</text>
</comment>
<evidence type="ECO:0000313" key="3">
    <source>
        <dbReference type="EMBL" id="PIK56431.1"/>
    </source>
</evidence>
<dbReference type="Pfam" id="PF00147">
    <property type="entry name" value="Fibrinogen_C"/>
    <property type="match status" value="1"/>
</dbReference>
<dbReference type="Pfam" id="PF00024">
    <property type="entry name" value="PAN_1"/>
    <property type="match status" value="1"/>
</dbReference>
<proteinExistence type="predicted"/>
<feature type="chain" id="PRO_5013842783" evidence="1">
    <location>
        <begin position="22"/>
        <end position="258"/>
    </location>
</feature>
<dbReference type="PANTHER" id="PTHR19143:SF444">
    <property type="entry name" value="PROTEIN SCABROUS"/>
    <property type="match status" value="1"/>
</dbReference>
<dbReference type="InterPro" id="IPR002181">
    <property type="entry name" value="Fibrinogen_a/b/g_C_dom"/>
</dbReference>
<dbReference type="SMART" id="SM00186">
    <property type="entry name" value="FBG"/>
    <property type="match status" value="1"/>
</dbReference>